<dbReference type="EMBL" id="JADIMR010000047">
    <property type="protein sequence ID" value="MBO8446734.1"/>
    <property type="molecule type" value="Genomic_DNA"/>
</dbReference>
<evidence type="ECO:0000256" key="5">
    <source>
        <dbReference type="ARBA" id="ARBA00022692"/>
    </source>
</evidence>
<keyword evidence="4" id="KW-1134">Transmembrane beta strand</keyword>
<proteinExistence type="inferred from homology"/>
<keyword evidence="8" id="KW-0732">Signal</keyword>
<dbReference type="InterPro" id="IPR051906">
    <property type="entry name" value="TolC-like"/>
</dbReference>
<protein>
    <submittedName>
        <fullName evidence="9">TolC family protein</fullName>
    </submittedName>
</protein>
<accession>A0A9D9EFH4</accession>
<dbReference type="PANTHER" id="PTHR30026">
    <property type="entry name" value="OUTER MEMBRANE PROTEIN TOLC"/>
    <property type="match status" value="1"/>
</dbReference>
<dbReference type="Pfam" id="PF02321">
    <property type="entry name" value="OEP"/>
    <property type="match status" value="2"/>
</dbReference>
<dbReference type="PANTHER" id="PTHR30026:SF20">
    <property type="entry name" value="OUTER MEMBRANE PROTEIN TOLC"/>
    <property type="match status" value="1"/>
</dbReference>
<dbReference type="InterPro" id="IPR003423">
    <property type="entry name" value="OMP_efflux"/>
</dbReference>
<dbReference type="AlphaFoldDB" id="A0A9D9EFH4"/>
<name>A0A9D9EFH4_9BACT</name>
<evidence type="ECO:0000256" key="6">
    <source>
        <dbReference type="ARBA" id="ARBA00023136"/>
    </source>
</evidence>
<dbReference type="GO" id="GO:0015288">
    <property type="term" value="F:porin activity"/>
    <property type="evidence" value="ECO:0007669"/>
    <property type="project" value="TreeGrafter"/>
</dbReference>
<keyword evidence="6" id="KW-0472">Membrane</keyword>
<comment type="similarity">
    <text evidence="2">Belongs to the outer membrane factor (OMF) (TC 1.B.17) family.</text>
</comment>
<dbReference type="GO" id="GO:0015562">
    <property type="term" value="F:efflux transmembrane transporter activity"/>
    <property type="evidence" value="ECO:0007669"/>
    <property type="project" value="InterPro"/>
</dbReference>
<evidence type="ECO:0000313" key="10">
    <source>
        <dbReference type="Proteomes" id="UP000823637"/>
    </source>
</evidence>
<feature type="signal peptide" evidence="8">
    <location>
        <begin position="1"/>
        <end position="18"/>
    </location>
</feature>
<comment type="caution">
    <text evidence="9">The sequence shown here is derived from an EMBL/GenBank/DDBJ whole genome shotgun (WGS) entry which is preliminary data.</text>
</comment>
<feature type="chain" id="PRO_5038804606" evidence="8">
    <location>
        <begin position="19"/>
        <end position="442"/>
    </location>
</feature>
<dbReference type="Proteomes" id="UP000823637">
    <property type="component" value="Unassembled WGS sequence"/>
</dbReference>
<dbReference type="Gene3D" id="1.20.1600.10">
    <property type="entry name" value="Outer membrane efflux proteins (OEP)"/>
    <property type="match status" value="1"/>
</dbReference>
<evidence type="ECO:0000256" key="3">
    <source>
        <dbReference type="ARBA" id="ARBA00022448"/>
    </source>
</evidence>
<evidence type="ECO:0000256" key="4">
    <source>
        <dbReference type="ARBA" id="ARBA00022452"/>
    </source>
</evidence>
<comment type="subcellular location">
    <subcellularLocation>
        <location evidence="1">Cell outer membrane</location>
    </subcellularLocation>
</comment>
<evidence type="ECO:0000256" key="1">
    <source>
        <dbReference type="ARBA" id="ARBA00004442"/>
    </source>
</evidence>
<reference evidence="9" key="2">
    <citation type="journal article" date="2021" name="PeerJ">
        <title>Extensive microbial diversity within the chicken gut microbiome revealed by metagenomics and culture.</title>
        <authorList>
            <person name="Gilroy R."/>
            <person name="Ravi A."/>
            <person name="Getino M."/>
            <person name="Pursley I."/>
            <person name="Horton D.L."/>
            <person name="Alikhan N.F."/>
            <person name="Baker D."/>
            <person name="Gharbi K."/>
            <person name="Hall N."/>
            <person name="Watson M."/>
            <person name="Adriaenssens E.M."/>
            <person name="Foster-Nyarko E."/>
            <person name="Jarju S."/>
            <person name="Secka A."/>
            <person name="Antonio M."/>
            <person name="Oren A."/>
            <person name="Chaudhuri R.R."/>
            <person name="La Ragione R."/>
            <person name="Hildebrand F."/>
            <person name="Pallen M.J."/>
        </authorList>
    </citation>
    <scope>NUCLEOTIDE SEQUENCE</scope>
    <source>
        <strain evidence="9">D3-1215</strain>
    </source>
</reference>
<evidence type="ECO:0000256" key="2">
    <source>
        <dbReference type="ARBA" id="ARBA00007613"/>
    </source>
</evidence>
<gene>
    <name evidence="9" type="ORF">IAC32_03180</name>
</gene>
<dbReference type="SUPFAM" id="SSF56954">
    <property type="entry name" value="Outer membrane efflux proteins (OEP)"/>
    <property type="match status" value="1"/>
</dbReference>
<reference evidence="9" key="1">
    <citation type="submission" date="2020-10" db="EMBL/GenBank/DDBJ databases">
        <authorList>
            <person name="Gilroy R."/>
        </authorList>
    </citation>
    <scope>NUCLEOTIDE SEQUENCE</scope>
    <source>
        <strain evidence="9">D3-1215</strain>
    </source>
</reference>
<evidence type="ECO:0000313" key="9">
    <source>
        <dbReference type="EMBL" id="MBO8446734.1"/>
    </source>
</evidence>
<organism evidence="9 10">
    <name type="scientific">Candidatus Enterocola intestinipullorum</name>
    <dbReference type="NCBI Taxonomy" id="2840783"/>
    <lineage>
        <taxon>Bacteria</taxon>
        <taxon>Pseudomonadati</taxon>
        <taxon>Bacteroidota</taxon>
        <taxon>Bacteroidia</taxon>
        <taxon>Bacteroidales</taxon>
        <taxon>Candidatus Enterocola</taxon>
    </lineage>
</organism>
<evidence type="ECO:0000256" key="8">
    <source>
        <dbReference type="SAM" id="SignalP"/>
    </source>
</evidence>
<keyword evidence="3" id="KW-0813">Transport</keyword>
<dbReference type="GO" id="GO:0009279">
    <property type="term" value="C:cell outer membrane"/>
    <property type="evidence" value="ECO:0007669"/>
    <property type="project" value="UniProtKB-SubCell"/>
</dbReference>
<evidence type="ECO:0000256" key="7">
    <source>
        <dbReference type="ARBA" id="ARBA00023237"/>
    </source>
</evidence>
<keyword evidence="7" id="KW-0998">Cell outer membrane</keyword>
<dbReference type="GO" id="GO:1990281">
    <property type="term" value="C:efflux pump complex"/>
    <property type="evidence" value="ECO:0007669"/>
    <property type="project" value="TreeGrafter"/>
</dbReference>
<keyword evidence="5" id="KW-0812">Transmembrane</keyword>
<sequence length="442" mass="49872">MKRTLFFILALSFVSVCAAQESGKVVLDLQTCIEMAKQHNLNIQKSGITVEQQRINHVQSKEDFLPSLSANLGQNFYFGRSLNDENIYQPNNSASTTVGVNGSLTLFNGLQRLNTVKKAQFDYNAALKDYQKQSDDICLQVMSQYLNVLYYKRQLEIAKLQLELSQDQFRKTRTQVRAGSLPKGDLIEAQAQVRSDEYGVVQAQSALQSQLVSLGELIFIEDFDNFDITDEDQLPASDILEMTVRDIYDNALYLLPSVQAEELRIQSAERQIKIAKGAYSPSLTFNAGYSNSYLVIQDSPDNAAFLDQLKANSAFSVGFSLNIPIFDRMQTPNAVKSAKLSLQDQKLDFEIAKYNLYTAIQDAYNNARNAKSQMVAAEAAVKSNKEAYDYQKAKYESGTSSVYDYNQARLDYTEALSQQVQAKFEYVFRTKILSYYNGDLVF</sequence>